<keyword evidence="4 13" id="KW-0963">Cytoplasm</keyword>
<keyword evidence="11 13" id="KW-0539">Nucleus</keyword>
<dbReference type="GO" id="GO:0003677">
    <property type="term" value="F:DNA binding"/>
    <property type="evidence" value="ECO:0007669"/>
    <property type="project" value="UniProtKB-KW"/>
</dbReference>
<comment type="subcellular location">
    <subcellularLocation>
        <location evidence="2 13">Cytoplasm</location>
    </subcellularLocation>
    <subcellularLocation>
        <location evidence="1 13">Nucleus</location>
    </subcellularLocation>
</comment>
<dbReference type="GO" id="GO:0005737">
    <property type="term" value="C:cytoplasm"/>
    <property type="evidence" value="ECO:0007669"/>
    <property type="project" value="UniProtKB-SubCell"/>
</dbReference>
<dbReference type="GO" id="GO:0006955">
    <property type="term" value="P:immune response"/>
    <property type="evidence" value="ECO:0007669"/>
    <property type="project" value="UniProtKB-ARBA"/>
</dbReference>
<dbReference type="Pfam" id="PF01017">
    <property type="entry name" value="STAT_alpha"/>
    <property type="match status" value="1"/>
</dbReference>
<dbReference type="Proteomes" id="UP000472272">
    <property type="component" value="Chromosome 1"/>
</dbReference>
<keyword evidence="17" id="KW-1185">Reference proteome</keyword>
<name>A0A670I032_PODMU</name>
<evidence type="ECO:0000256" key="4">
    <source>
        <dbReference type="ARBA" id="ARBA00022490"/>
    </source>
</evidence>
<evidence type="ECO:0000256" key="11">
    <source>
        <dbReference type="ARBA" id="ARBA00023242"/>
    </source>
</evidence>
<dbReference type="InterPro" id="IPR008967">
    <property type="entry name" value="p53-like_TF_DNA-bd_sf"/>
</dbReference>
<dbReference type="InterPro" id="IPR013800">
    <property type="entry name" value="STAT_TF_alpha"/>
</dbReference>
<evidence type="ECO:0000256" key="6">
    <source>
        <dbReference type="ARBA" id="ARBA00022999"/>
    </source>
</evidence>
<protein>
    <recommendedName>
        <fullName evidence="13">Signal transducer and activator of transcription</fullName>
    </recommendedName>
</protein>
<evidence type="ECO:0000256" key="1">
    <source>
        <dbReference type="ARBA" id="ARBA00004123"/>
    </source>
</evidence>
<dbReference type="FunFam" id="3.30.505.10:FF:000003">
    <property type="entry name" value="Signal transducer and activator of transcription"/>
    <property type="match status" value="1"/>
</dbReference>
<gene>
    <name evidence="16" type="primary">STAT1</name>
</gene>
<dbReference type="GO" id="GO:0003700">
    <property type="term" value="F:DNA-binding transcription factor activity"/>
    <property type="evidence" value="ECO:0007669"/>
    <property type="project" value="InterPro"/>
</dbReference>
<dbReference type="PANTHER" id="PTHR11801">
    <property type="entry name" value="SIGNAL TRANSDUCER AND ACTIVATOR OF TRANSCRIPTION"/>
    <property type="match status" value="1"/>
</dbReference>
<dbReference type="FunFam" id="1.20.1050.20:FF:000001">
    <property type="entry name" value="Signal transducer and activator of transcription"/>
    <property type="match status" value="1"/>
</dbReference>
<accession>A0A670I032</accession>
<comment type="similarity">
    <text evidence="3 13">Belongs to the transcription factor STAT family.</text>
</comment>
<evidence type="ECO:0000256" key="14">
    <source>
        <dbReference type="SAM" id="Coils"/>
    </source>
</evidence>
<evidence type="ECO:0000256" key="8">
    <source>
        <dbReference type="ARBA" id="ARBA00023125"/>
    </source>
</evidence>
<dbReference type="InterPro" id="IPR012345">
    <property type="entry name" value="STAT_TF_DNA-bd_N"/>
</dbReference>
<keyword evidence="7 13" id="KW-0805">Transcription regulation</keyword>
<evidence type="ECO:0000256" key="10">
    <source>
        <dbReference type="ARBA" id="ARBA00023163"/>
    </source>
</evidence>
<evidence type="ECO:0000256" key="3">
    <source>
        <dbReference type="ARBA" id="ARBA00005586"/>
    </source>
</evidence>
<evidence type="ECO:0000313" key="17">
    <source>
        <dbReference type="Proteomes" id="UP000472272"/>
    </source>
</evidence>
<dbReference type="GO" id="GO:0007165">
    <property type="term" value="P:signal transduction"/>
    <property type="evidence" value="ECO:0007669"/>
    <property type="project" value="InterPro"/>
</dbReference>
<keyword evidence="10 13" id="KW-0804">Transcription</keyword>
<dbReference type="InterPro" id="IPR038295">
    <property type="entry name" value="STAT1_C_sf"/>
</dbReference>
<dbReference type="InterPro" id="IPR036860">
    <property type="entry name" value="SH2_dom_sf"/>
</dbReference>
<dbReference type="Ensembl" id="ENSPMRT00000005093.1">
    <property type="protein sequence ID" value="ENSPMRP00000004777.1"/>
    <property type="gene ID" value="ENSPMRG00000003266.1"/>
</dbReference>
<keyword evidence="9 13" id="KW-0010">Activator</keyword>
<dbReference type="SUPFAM" id="SSF47655">
    <property type="entry name" value="STAT"/>
    <property type="match status" value="1"/>
</dbReference>
<dbReference type="SMART" id="SM00964">
    <property type="entry name" value="STAT_int"/>
    <property type="match status" value="1"/>
</dbReference>
<dbReference type="SUPFAM" id="SSF55550">
    <property type="entry name" value="SH2 domain"/>
    <property type="match status" value="1"/>
</dbReference>
<keyword evidence="6 12" id="KW-0727">SH2 domain</keyword>
<feature type="coiled-coil region" evidence="14">
    <location>
        <begin position="263"/>
        <end position="290"/>
    </location>
</feature>
<keyword evidence="8 13" id="KW-0238">DNA-binding</keyword>
<evidence type="ECO:0000256" key="7">
    <source>
        <dbReference type="ARBA" id="ARBA00023015"/>
    </source>
</evidence>
<evidence type="ECO:0000259" key="15">
    <source>
        <dbReference type="PROSITE" id="PS50001"/>
    </source>
</evidence>
<evidence type="ECO:0000256" key="2">
    <source>
        <dbReference type="ARBA" id="ARBA00004496"/>
    </source>
</evidence>
<dbReference type="InterPro" id="IPR015988">
    <property type="entry name" value="STAT_TF_CC"/>
</dbReference>
<proteinExistence type="inferred from homology"/>
<dbReference type="Gene3D" id="1.20.1050.20">
    <property type="entry name" value="STAT transcription factor, all-alpha domain"/>
    <property type="match status" value="1"/>
</dbReference>
<evidence type="ECO:0000256" key="9">
    <source>
        <dbReference type="ARBA" id="ARBA00023159"/>
    </source>
</evidence>
<dbReference type="GeneTree" id="ENSGT01050000244905"/>
<dbReference type="FunFam" id="1.10.532.10:FF:000001">
    <property type="entry name" value="Signal transducer and activator of transcription"/>
    <property type="match status" value="1"/>
</dbReference>
<dbReference type="InterPro" id="IPR013801">
    <property type="entry name" value="STAT_TF_DNA-bd"/>
</dbReference>
<evidence type="ECO:0000256" key="12">
    <source>
        <dbReference type="PROSITE-ProRule" id="PRU00191"/>
    </source>
</evidence>
<dbReference type="InterPro" id="IPR022752">
    <property type="entry name" value="STAT1_TAZ2-bd_C"/>
</dbReference>
<dbReference type="InterPro" id="IPR036535">
    <property type="entry name" value="STAT_N_sf"/>
</dbReference>
<dbReference type="InterPro" id="IPR001217">
    <property type="entry name" value="STAT"/>
</dbReference>
<dbReference type="Gene3D" id="2.60.40.630">
    <property type="entry name" value="STAT transcription factor, DNA-binding domain"/>
    <property type="match status" value="1"/>
</dbReference>
<dbReference type="Gene3D" id="6.10.250.3310">
    <property type="entry name" value="signal transducer and activator of transcription 1"/>
    <property type="match status" value="1"/>
</dbReference>
<dbReference type="PROSITE" id="PS50001">
    <property type="entry name" value="SH2"/>
    <property type="match status" value="1"/>
</dbReference>
<dbReference type="AlphaFoldDB" id="A0A670I032"/>
<evidence type="ECO:0000313" key="16">
    <source>
        <dbReference type="Ensembl" id="ENSPMRP00000004777.1"/>
    </source>
</evidence>
<dbReference type="Pfam" id="PF00017">
    <property type="entry name" value="SH2"/>
    <property type="match status" value="1"/>
</dbReference>
<reference evidence="16" key="2">
    <citation type="submission" date="2025-08" db="UniProtKB">
        <authorList>
            <consortium name="Ensembl"/>
        </authorList>
    </citation>
    <scope>IDENTIFICATION</scope>
</reference>
<reference evidence="16" key="3">
    <citation type="submission" date="2025-09" db="UniProtKB">
        <authorList>
            <consortium name="Ensembl"/>
        </authorList>
    </citation>
    <scope>IDENTIFICATION</scope>
</reference>
<evidence type="ECO:0000256" key="13">
    <source>
        <dbReference type="RuleBase" id="RU046415"/>
    </source>
</evidence>
<keyword evidence="5 13" id="KW-0597">Phosphoprotein</keyword>
<dbReference type="Pfam" id="PF02865">
    <property type="entry name" value="STAT_int"/>
    <property type="match status" value="1"/>
</dbReference>
<dbReference type="InterPro" id="IPR000980">
    <property type="entry name" value="SH2"/>
</dbReference>
<dbReference type="Pfam" id="PF12162">
    <property type="entry name" value="STAT1_TAZ2bind"/>
    <property type="match status" value="1"/>
</dbReference>
<organism evidence="16 17">
    <name type="scientific">Podarcis muralis</name>
    <name type="common">Wall lizard</name>
    <name type="synonym">Lacerta muralis</name>
    <dbReference type="NCBI Taxonomy" id="64176"/>
    <lineage>
        <taxon>Eukaryota</taxon>
        <taxon>Metazoa</taxon>
        <taxon>Chordata</taxon>
        <taxon>Craniata</taxon>
        <taxon>Vertebrata</taxon>
        <taxon>Euteleostomi</taxon>
        <taxon>Lepidosauria</taxon>
        <taxon>Squamata</taxon>
        <taxon>Bifurcata</taxon>
        <taxon>Unidentata</taxon>
        <taxon>Episquamata</taxon>
        <taxon>Laterata</taxon>
        <taxon>Lacertibaenia</taxon>
        <taxon>Lacertidae</taxon>
        <taxon>Podarcis</taxon>
    </lineage>
</organism>
<reference evidence="16 17" key="1">
    <citation type="journal article" date="2019" name="Proc. Natl. Acad. Sci. U.S.A.">
        <title>Regulatory changes in pterin and carotenoid genes underlie balanced color polymorphisms in the wall lizard.</title>
        <authorList>
            <person name="Andrade P."/>
            <person name="Pinho C."/>
            <person name="Perez I de Lanuza G."/>
            <person name="Afonso S."/>
            <person name="Brejcha J."/>
            <person name="Rubin C.J."/>
            <person name="Wallerman O."/>
            <person name="Pereira P."/>
            <person name="Sabatino S.J."/>
            <person name="Bellati A."/>
            <person name="Pellitteri-Rosa D."/>
            <person name="Bosakova Z."/>
            <person name="Bunikis I."/>
            <person name="Carretero M.A."/>
            <person name="Feiner N."/>
            <person name="Marsik P."/>
            <person name="Pauperio F."/>
            <person name="Salvi D."/>
            <person name="Soler L."/>
            <person name="While G.M."/>
            <person name="Uller T."/>
            <person name="Font E."/>
            <person name="Andersson L."/>
            <person name="Carneiro M."/>
        </authorList>
    </citation>
    <scope>NUCLEOTIDE SEQUENCE</scope>
</reference>
<dbReference type="Gene3D" id="1.10.532.10">
    <property type="entry name" value="STAT transcription factor, N-terminal domain"/>
    <property type="match status" value="1"/>
</dbReference>
<dbReference type="Gene3D" id="3.30.505.10">
    <property type="entry name" value="SH2 domain"/>
    <property type="match status" value="1"/>
</dbReference>
<evidence type="ECO:0000256" key="5">
    <source>
        <dbReference type="ARBA" id="ARBA00022553"/>
    </source>
</evidence>
<keyword evidence="14" id="KW-0175">Coiled coil</keyword>
<dbReference type="Pfam" id="PF02864">
    <property type="entry name" value="STAT_bind"/>
    <property type="match status" value="1"/>
</dbReference>
<dbReference type="SUPFAM" id="SSF48092">
    <property type="entry name" value="Transcription factor STAT-4 N-domain"/>
    <property type="match status" value="1"/>
</dbReference>
<dbReference type="FunFam" id="2.60.40.630:FF:000001">
    <property type="entry name" value="Signal transducer and activator of transcription"/>
    <property type="match status" value="1"/>
</dbReference>
<dbReference type="GO" id="GO:0005634">
    <property type="term" value="C:nucleus"/>
    <property type="evidence" value="ECO:0007669"/>
    <property type="project" value="UniProtKB-SubCell"/>
</dbReference>
<feature type="domain" description="SH2" evidence="15">
    <location>
        <begin position="538"/>
        <end position="644"/>
    </location>
</feature>
<dbReference type="InterPro" id="IPR013799">
    <property type="entry name" value="STAT_TF_prot_interaction"/>
</dbReference>
<dbReference type="SUPFAM" id="SSF49417">
    <property type="entry name" value="p53-like transcription factors"/>
    <property type="match status" value="1"/>
</dbReference>
<sequence>MSQWYKLQQLDSKFLEQVHQLYDDSFPMEIRQYLAQWLEAQDWDHAASDVSQATLLFHNLLSQLDDQYSRFTQENNFLLQHNIRKSKRNLQNTFEEDPMFMAMMISKCLHEEEKILKLAEEVDKMQLGTVQNTVVLGRVKELDAKVKSVKDSVTGIEQIIKNLEDAQDEYDFKYKTLQVRENEPCGMTQQDFLKEKMQLHTMYLQLDLMRQDVLQRIANALHVSEHTQNALIREELVEWKQRQQMACIGGPPNACLDQLQNWFTTVAESLQQIRQQLKKLEELEQKFTYDTDPIPQQKNGLYERTLSLFKQLIQSSFVVERQPCMPTHSQRPLVVKTGVQFTVKLRLLVKLQELNYKLKVQVVFDKDVNEKVAVKGFRKFNILGTNSKVMNMEESNGSLSAEFRHLQLKEQKNPGRTNEGPLIVTEELHSLSFETTLEQWGLIIDLENLSFFLNAPCARWSQLSEVLSWQFSSVTKRGLNAEQLSMIGEKLLPNGCTADGTITWVRFCKENINDKNVPFWLWIEGILELIKKHLLALWNDGSIIGFISKERERCLLKNKPTGTFLLRFSESSREGAITFTWAEGPQNDNLCHSVEPYTKKELSAVSLPDIIRSYKVMAAENIPENPLKFLYPDIPKDNAFGKYYSRPKESAEPMDVDGGGKGYIKTELISVSEVHPSKLQSTDNLLPMSPEDFDEVKRAIGSADMMLCPDY</sequence>